<feature type="compositionally biased region" description="Polar residues" evidence="5">
    <location>
        <begin position="239"/>
        <end position="257"/>
    </location>
</feature>
<dbReference type="OrthoDB" id="622307at2759"/>
<gene>
    <name evidence="7" type="ORF">EZV62_016045</name>
</gene>
<dbReference type="PANTHER" id="PTHR31744">
    <property type="entry name" value="PROTEIN CUP-SHAPED COTYLEDON 2-RELATED"/>
    <property type="match status" value="1"/>
</dbReference>
<dbReference type="PROSITE" id="PS51005">
    <property type="entry name" value="NAC"/>
    <property type="match status" value="1"/>
</dbReference>
<evidence type="ECO:0000256" key="1">
    <source>
        <dbReference type="ARBA" id="ARBA00023015"/>
    </source>
</evidence>
<dbReference type="AlphaFoldDB" id="A0A5C7HPI0"/>
<feature type="region of interest" description="Disordered" evidence="5">
    <location>
        <begin position="215"/>
        <end position="259"/>
    </location>
</feature>
<dbReference type="GO" id="GO:0003677">
    <property type="term" value="F:DNA binding"/>
    <property type="evidence" value="ECO:0007669"/>
    <property type="project" value="UniProtKB-KW"/>
</dbReference>
<protein>
    <recommendedName>
        <fullName evidence="6">NAC domain-containing protein</fullName>
    </recommendedName>
</protein>
<dbReference type="PANTHER" id="PTHR31744:SF220">
    <property type="entry name" value="LOW QUALITY PROTEIN: NAC DOMAIN-CONTAINING PROTEIN 90-LIKE"/>
    <property type="match status" value="1"/>
</dbReference>
<keyword evidence="8" id="KW-1185">Reference proteome</keyword>
<name>A0A5C7HPI0_9ROSI</name>
<keyword evidence="1" id="KW-0805">Transcription regulation</keyword>
<dbReference type="Proteomes" id="UP000323000">
    <property type="component" value="Chromosome 7"/>
</dbReference>
<comment type="caution">
    <text evidence="7">The sequence shown here is derived from an EMBL/GenBank/DDBJ whole genome shotgun (WGS) entry which is preliminary data.</text>
</comment>
<dbReference type="EMBL" id="VAHF01000007">
    <property type="protein sequence ID" value="TXG58216.1"/>
    <property type="molecule type" value="Genomic_DNA"/>
</dbReference>
<keyword evidence="2" id="KW-0238">DNA-binding</keyword>
<evidence type="ECO:0000313" key="7">
    <source>
        <dbReference type="EMBL" id="TXG58216.1"/>
    </source>
</evidence>
<dbReference type="InterPro" id="IPR003441">
    <property type="entry name" value="NAC-dom"/>
</dbReference>
<organism evidence="7 8">
    <name type="scientific">Acer yangbiense</name>
    <dbReference type="NCBI Taxonomy" id="1000413"/>
    <lineage>
        <taxon>Eukaryota</taxon>
        <taxon>Viridiplantae</taxon>
        <taxon>Streptophyta</taxon>
        <taxon>Embryophyta</taxon>
        <taxon>Tracheophyta</taxon>
        <taxon>Spermatophyta</taxon>
        <taxon>Magnoliopsida</taxon>
        <taxon>eudicotyledons</taxon>
        <taxon>Gunneridae</taxon>
        <taxon>Pentapetalae</taxon>
        <taxon>rosids</taxon>
        <taxon>malvids</taxon>
        <taxon>Sapindales</taxon>
        <taxon>Sapindaceae</taxon>
        <taxon>Hippocastanoideae</taxon>
        <taxon>Acereae</taxon>
        <taxon>Acer</taxon>
    </lineage>
</organism>
<sequence>MIEDMPPGFRFFPTQEELVSFYLHNKLQGNTDDRLNRLMDRVIPVVNIYLYNPWDLPQFSEYLCHKDPEQWFFFVPRQESEARGGRPNRLTTNGYWKATGSPSYVYSSNRLIGEKRTMVFYNGRAPNGKKTEWKMNEYKALDGEASSSTGAGPPVMRQEFSLCRVYKKSKCLQAFDRRPPPEVVIGEPSIIRAQQAEPHHEEATTSIYHQIHQNPQSMVDRTSSLDSSSSGDHHQGGLTSQIGESSNNMASIDTSTDGEPFWDLDQLEWFFGTR</sequence>
<keyword evidence="3" id="KW-0804">Transcription</keyword>
<evidence type="ECO:0000256" key="5">
    <source>
        <dbReference type="SAM" id="MobiDB-lite"/>
    </source>
</evidence>
<evidence type="ECO:0000256" key="2">
    <source>
        <dbReference type="ARBA" id="ARBA00023125"/>
    </source>
</evidence>
<evidence type="ECO:0000256" key="4">
    <source>
        <dbReference type="ARBA" id="ARBA00023242"/>
    </source>
</evidence>
<evidence type="ECO:0000256" key="3">
    <source>
        <dbReference type="ARBA" id="ARBA00023163"/>
    </source>
</evidence>
<dbReference type="Pfam" id="PF02365">
    <property type="entry name" value="NAM"/>
    <property type="match status" value="1"/>
</dbReference>
<dbReference type="InterPro" id="IPR036093">
    <property type="entry name" value="NAC_dom_sf"/>
</dbReference>
<reference evidence="8" key="1">
    <citation type="journal article" date="2019" name="Gigascience">
        <title>De novo genome assembly of the endangered Acer yangbiense, a plant species with extremely small populations endemic to Yunnan Province, China.</title>
        <authorList>
            <person name="Yang J."/>
            <person name="Wariss H.M."/>
            <person name="Tao L."/>
            <person name="Zhang R."/>
            <person name="Yun Q."/>
            <person name="Hollingsworth P."/>
            <person name="Dao Z."/>
            <person name="Luo G."/>
            <person name="Guo H."/>
            <person name="Ma Y."/>
            <person name="Sun W."/>
        </authorList>
    </citation>
    <scope>NUCLEOTIDE SEQUENCE [LARGE SCALE GENOMIC DNA]</scope>
    <source>
        <strain evidence="8">cv. Malutang</strain>
    </source>
</reference>
<dbReference type="GO" id="GO:0006355">
    <property type="term" value="P:regulation of DNA-templated transcription"/>
    <property type="evidence" value="ECO:0007669"/>
    <property type="project" value="InterPro"/>
</dbReference>
<dbReference type="SUPFAM" id="SSF101941">
    <property type="entry name" value="NAC domain"/>
    <property type="match status" value="1"/>
</dbReference>
<accession>A0A5C7HPI0</accession>
<feature type="domain" description="NAC" evidence="6">
    <location>
        <begin position="5"/>
        <end position="168"/>
    </location>
</feature>
<evidence type="ECO:0000259" key="6">
    <source>
        <dbReference type="PROSITE" id="PS51005"/>
    </source>
</evidence>
<proteinExistence type="predicted"/>
<evidence type="ECO:0000313" key="8">
    <source>
        <dbReference type="Proteomes" id="UP000323000"/>
    </source>
</evidence>
<dbReference type="Gene3D" id="2.170.150.80">
    <property type="entry name" value="NAC domain"/>
    <property type="match status" value="1"/>
</dbReference>
<keyword evidence="4" id="KW-0539">Nucleus</keyword>